<keyword evidence="1" id="KW-0732">Signal</keyword>
<evidence type="ECO:0000313" key="2">
    <source>
        <dbReference type="EMBL" id="OHA15739.1"/>
    </source>
</evidence>
<proteinExistence type="predicted"/>
<name>A0A1G2LXZ7_9BACT</name>
<evidence type="ECO:0000313" key="3">
    <source>
        <dbReference type="Proteomes" id="UP000178116"/>
    </source>
</evidence>
<sequence>MKKLGDKKVKKALCFFVVLFSSCLLITATSARAIELNEAVKESSLFFAGYTMGFINHELGHQLMASAKGIDMQWDVQRNFFHSTWRANKKDQSVSLAGFGAQILSTEAILNSGINKKNSFIFGLLFFNIQNSLAYVVQNELDSSHRKGDFVDIKEKRAVEAILVSHALFTAYRMHKNKDFPVWIEIGANEFVIGIKKRFFAP</sequence>
<protein>
    <recommendedName>
        <fullName evidence="4">Peptidase M50 domain-containing protein</fullName>
    </recommendedName>
</protein>
<reference evidence="2 3" key="1">
    <citation type="journal article" date="2016" name="Nat. Commun.">
        <title>Thousands of microbial genomes shed light on interconnected biogeochemical processes in an aquifer system.</title>
        <authorList>
            <person name="Anantharaman K."/>
            <person name="Brown C.T."/>
            <person name="Hug L.A."/>
            <person name="Sharon I."/>
            <person name="Castelle C.J."/>
            <person name="Probst A.J."/>
            <person name="Thomas B.C."/>
            <person name="Singh A."/>
            <person name="Wilkins M.J."/>
            <person name="Karaoz U."/>
            <person name="Brodie E.L."/>
            <person name="Williams K.H."/>
            <person name="Hubbard S.S."/>
            <person name="Banfield J.F."/>
        </authorList>
    </citation>
    <scope>NUCLEOTIDE SEQUENCE [LARGE SCALE GENOMIC DNA]</scope>
</reference>
<accession>A0A1G2LXZ7</accession>
<comment type="caution">
    <text evidence="2">The sequence shown here is derived from an EMBL/GenBank/DDBJ whole genome shotgun (WGS) entry which is preliminary data.</text>
</comment>
<feature type="chain" id="PRO_5009583602" description="Peptidase M50 domain-containing protein" evidence="1">
    <location>
        <begin position="34"/>
        <end position="202"/>
    </location>
</feature>
<dbReference type="Proteomes" id="UP000178116">
    <property type="component" value="Unassembled WGS sequence"/>
</dbReference>
<gene>
    <name evidence="2" type="ORF">A3A10_02890</name>
</gene>
<dbReference type="EMBL" id="MHRA01000013">
    <property type="protein sequence ID" value="OHA15739.1"/>
    <property type="molecule type" value="Genomic_DNA"/>
</dbReference>
<feature type="signal peptide" evidence="1">
    <location>
        <begin position="1"/>
        <end position="33"/>
    </location>
</feature>
<dbReference type="AlphaFoldDB" id="A0A1G2LXZ7"/>
<organism evidence="2 3">
    <name type="scientific">Candidatus Tagabacteria bacterium RIFCSPLOWO2_01_FULL_42_9</name>
    <dbReference type="NCBI Taxonomy" id="1802296"/>
    <lineage>
        <taxon>Bacteria</taxon>
        <taxon>Candidatus Tagaibacteriota</taxon>
    </lineage>
</organism>
<evidence type="ECO:0000256" key="1">
    <source>
        <dbReference type="SAM" id="SignalP"/>
    </source>
</evidence>
<evidence type="ECO:0008006" key="4">
    <source>
        <dbReference type="Google" id="ProtNLM"/>
    </source>
</evidence>
<dbReference type="PROSITE" id="PS51257">
    <property type="entry name" value="PROKAR_LIPOPROTEIN"/>
    <property type="match status" value="1"/>
</dbReference>